<feature type="transmembrane region" description="Helical" evidence="5">
    <location>
        <begin position="30"/>
        <end position="51"/>
    </location>
</feature>
<dbReference type="GO" id="GO:0005886">
    <property type="term" value="C:plasma membrane"/>
    <property type="evidence" value="ECO:0007669"/>
    <property type="project" value="TreeGrafter"/>
</dbReference>
<feature type="domain" description="Sodium/calcium exchanger membrane region" evidence="6">
    <location>
        <begin position="175"/>
        <end position="313"/>
    </location>
</feature>
<keyword evidence="4 5" id="KW-0472">Membrane</keyword>
<keyword evidence="8" id="KW-1185">Reference proteome</keyword>
<name>A0A926F055_9FIRM</name>
<evidence type="ECO:0000313" key="7">
    <source>
        <dbReference type="EMBL" id="MBC8590901.1"/>
    </source>
</evidence>
<dbReference type="AlphaFoldDB" id="A0A926F055"/>
<evidence type="ECO:0000313" key="8">
    <source>
        <dbReference type="Proteomes" id="UP000601522"/>
    </source>
</evidence>
<dbReference type="Pfam" id="PF01699">
    <property type="entry name" value="Na_Ca_ex"/>
    <property type="match status" value="2"/>
</dbReference>
<reference evidence="7 8" key="1">
    <citation type="submission" date="2020-08" db="EMBL/GenBank/DDBJ databases">
        <title>Genome public.</title>
        <authorList>
            <person name="Liu C."/>
            <person name="Sun Q."/>
        </authorList>
    </citation>
    <scope>NUCLEOTIDE SEQUENCE [LARGE SCALE GENOMIC DNA]</scope>
    <source>
        <strain evidence="7 8">NSJ-26</strain>
    </source>
</reference>
<comment type="subcellular location">
    <subcellularLocation>
        <location evidence="1">Membrane</location>
        <topology evidence="1">Multi-pass membrane protein</topology>
    </subcellularLocation>
</comment>
<dbReference type="InterPro" id="IPR004481">
    <property type="entry name" value="K/Na/Ca-exchanger"/>
</dbReference>
<evidence type="ECO:0000256" key="3">
    <source>
        <dbReference type="ARBA" id="ARBA00022989"/>
    </source>
</evidence>
<feature type="transmembrane region" description="Helical" evidence="5">
    <location>
        <begin position="242"/>
        <end position="260"/>
    </location>
</feature>
<sequence>MAIIFTFLLFFIGIFIIVKGGNWFVDSAIWIAEVTGISFGLIGATIISLATTAPEFFVSTIASSEGFSDMALGNAIGSVICNIALIISLCALIKPIKINSSFFGIKGLMMVSYMCIFLYLASDGIVTKSEGLFLISLVVFFILLNLLEHNKNSSLSNKPTKRKRKKGELVICLFKFIVGGLFIILGADILVETGVEIAKFLRIPKQIISLTLLAIGTSLPELVTSLTAIFKNKEDITIGNILGANILNISIILGTCALVNQNGLIVPMQTLFLDVPVAILLMIIFIVPGIIRDKIGRFTGFVLFSLYLAYIKILL</sequence>
<feature type="transmembrane region" description="Helical" evidence="5">
    <location>
        <begin position="207"/>
        <end position="230"/>
    </location>
</feature>
<organism evidence="7 8">
    <name type="scientific">Wansuia hejianensis</name>
    <dbReference type="NCBI Taxonomy" id="2763667"/>
    <lineage>
        <taxon>Bacteria</taxon>
        <taxon>Bacillati</taxon>
        <taxon>Bacillota</taxon>
        <taxon>Clostridia</taxon>
        <taxon>Lachnospirales</taxon>
        <taxon>Lachnospiraceae</taxon>
        <taxon>Wansuia</taxon>
    </lineage>
</organism>
<dbReference type="PANTHER" id="PTHR10846:SF8">
    <property type="entry name" value="INNER MEMBRANE PROTEIN YRBG"/>
    <property type="match status" value="1"/>
</dbReference>
<protein>
    <submittedName>
        <fullName evidence="7">Calcium/sodium antiporter</fullName>
    </submittedName>
</protein>
<proteinExistence type="predicted"/>
<feature type="transmembrane region" description="Helical" evidence="5">
    <location>
        <begin position="272"/>
        <end position="291"/>
    </location>
</feature>
<dbReference type="EMBL" id="JACRTK010000003">
    <property type="protein sequence ID" value="MBC8590901.1"/>
    <property type="molecule type" value="Genomic_DNA"/>
</dbReference>
<feature type="transmembrane region" description="Helical" evidence="5">
    <location>
        <begin position="298"/>
        <end position="314"/>
    </location>
</feature>
<dbReference type="GO" id="GO:0005262">
    <property type="term" value="F:calcium channel activity"/>
    <property type="evidence" value="ECO:0007669"/>
    <property type="project" value="TreeGrafter"/>
</dbReference>
<accession>A0A926F055</accession>
<dbReference type="Proteomes" id="UP000601522">
    <property type="component" value="Unassembled WGS sequence"/>
</dbReference>
<dbReference type="InterPro" id="IPR004837">
    <property type="entry name" value="NaCa_Exmemb"/>
</dbReference>
<keyword evidence="2 5" id="KW-0812">Transmembrane</keyword>
<dbReference type="RefSeq" id="WP_249323743.1">
    <property type="nucleotide sequence ID" value="NZ_JACRTK010000003.1"/>
</dbReference>
<comment type="caution">
    <text evidence="7">The sequence shown here is derived from an EMBL/GenBank/DDBJ whole genome shotgun (WGS) entry which is preliminary data.</text>
</comment>
<feature type="transmembrane region" description="Helical" evidence="5">
    <location>
        <begin position="169"/>
        <end position="187"/>
    </location>
</feature>
<dbReference type="GO" id="GO:0008273">
    <property type="term" value="F:calcium, potassium:sodium antiporter activity"/>
    <property type="evidence" value="ECO:0007669"/>
    <property type="project" value="TreeGrafter"/>
</dbReference>
<evidence type="ECO:0000256" key="1">
    <source>
        <dbReference type="ARBA" id="ARBA00004141"/>
    </source>
</evidence>
<dbReference type="InterPro" id="IPR044880">
    <property type="entry name" value="NCX_ion-bd_dom_sf"/>
</dbReference>
<feature type="transmembrane region" description="Helical" evidence="5">
    <location>
        <begin position="71"/>
        <end position="93"/>
    </location>
</feature>
<evidence type="ECO:0000256" key="4">
    <source>
        <dbReference type="ARBA" id="ARBA00023136"/>
    </source>
</evidence>
<evidence type="ECO:0000256" key="2">
    <source>
        <dbReference type="ARBA" id="ARBA00022692"/>
    </source>
</evidence>
<dbReference type="PANTHER" id="PTHR10846">
    <property type="entry name" value="SODIUM/POTASSIUM/CALCIUM EXCHANGER"/>
    <property type="match status" value="1"/>
</dbReference>
<dbReference type="GO" id="GO:0006874">
    <property type="term" value="P:intracellular calcium ion homeostasis"/>
    <property type="evidence" value="ECO:0007669"/>
    <property type="project" value="TreeGrafter"/>
</dbReference>
<feature type="transmembrane region" description="Helical" evidence="5">
    <location>
        <begin position="132"/>
        <end position="148"/>
    </location>
</feature>
<dbReference type="Gene3D" id="1.20.1420.30">
    <property type="entry name" value="NCX, central ion-binding region"/>
    <property type="match status" value="1"/>
</dbReference>
<dbReference type="NCBIfam" id="TIGR00367">
    <property type="entry name" value="calcium/sodium antiporter"/>
    <property type="match status" value="1"/>
</dbReference>
<feature type="transmembrane region" description="Helical" evidence="5">
    <location>
        <begin position="100"/>
        <end position="120"/>
    </location>
</feature>
<evidence type="ECO:0000259" key="6">
    <source>
        <dbReference type="Pfam" id="PF01699"/>
    </source>
</evidence>
<gene>
    <name evidence="7" type="ORF">H8689_07225</name>
</gene>
<feature type="transmembrane region" description="Helical" evidence="5">
    <location>
        <begin position="6"/>
        <end position="25"/>
    </location>
</feature>
<feature type="domain" description="Sodium/calcium exchanger membrane region" evidence="6">
    <location>
        <begin position="7"/>
        <end position="146"/>
    </location>
</feature>
<evidence type="ECO:0000256" key="5">
    <source>
        <dbReference type="SAM" id="Phobius"/>
    </source>
</evidence>
<keyword evidence="3 5" id="KW-1133">Transmembrane helix</keyword>